<dbReference type="GO" id="GO:0005245">
    <property type="term" value="F:voltage-gated calcium channel activity"/>
    <property type="evidence" value="ECO:0007669"/>
    <property type="project" value="TreeGrafter"/>
</dbReference>
<reference evidence="8" key="2">
    <citation type="submission" date="2025-08" db="UniProtKB">
        <authorList>
            <consortium name="Ensembl"/>
        </authorList>
    </citation>
    <scope>IDENTIFICATION</scope>
</reference>
<dbReference type="GO" id="GO:0030317">
    <property type="term" value="P:flagellated sperm motility"/>
    <property type="evidence" value="ECO:0007669"/>
    <property type="project" value="TreeGrafter"/>
</dbReference>
<evidence type="ECO:0000313" key="8">
    <source>
        <dbReference type="Ensembl" id="ENSCHIP00010014990.1"/>
    </source>
</evidence>
<dbReference type="Gene3D" id="1.20.120.350">
    <property type="entry name" value="Voltage-gated potassium channels. Chain C"/>
    <property type="match status" value="1"/>
</dbReference>
<name>A0A8C2P5G5_CAPHI</name>
<dbReference type="GO" id="GO:0001669">
    <property type="term" value="C:acrosomal vesicle"/>
    <property type="evidence" value="ECO:0007669"/>
    <property type="project" value="TreeGrafter"/>
</dbReference>
<dbReference type="GO" id="GO:0036128">
    <property type="term" value="C:CatSper complex"/>
    <property type="evidence" value="ECO:0007669"/>
    <property type="project" value="TreeGrafter"/>
</dbReference>
<feature type="domain" description="Ion transport" evidence="7">
    <location>
        <begin position="341"/>
        <end position="528"/>
    </location>
</feature>
<evidence type="ECO:0000256" key="1">
    <source>
        <dbReference type="ARBA" id="ARBA00004141"/>
    </source>
</evidence>
<dbReference type="SUPFAM" id="SSF55248">
    <property type="entry name" value="PCD-like"/>
    <property type="match status" value="1"/>
</dbReference>
<accession>A0A8C2P5G5</accession>
<feature type="transmembrane region" description="Helical" evidence="6">
    <location>
        <begin position="467"/>
        <end position="486"/>
    </location>
</feature>
<feature type="region of interest" description="Disordered" evidence="5">
    <location>
        <begin position="244"/>
        <end position="274"/>
    </location>
</feature>
<feature type="transmembrane region" description="Helical" evidence="6">
    <location>
        <begin position="373"/>
        <end position="391"/>
    </location>
</feature>
<feature type="transmembrane region" description="Helical" evidence="6">
    <location>
        <begin position="434"/>
        <end position="461"/>
    </location>
</feature>
<feature type="transmembrane region" description="Helical" evidence="6">
    <location>
        <begin position="507"/>
        <end position="529"/>
    </location>
</feature>
<dbReference type="PANTHER" id="PTHR47131:SF1">
    <property type="entry name" value="CATION CHANNEL SPERM-ASSOCIATED PROTEIN 3"/>
    <property type="match status" value="1"/>
</dbReference>
<dbReference type="GO" id="GO:0048240">
    <property type="term" value="P:sperm capacitation"/>
    <property type="evidence" value="ECO:0007669"/>
    <property type="project" value="TreeGrafter"/>
</dbReference>
<keyword evidence="4 6" id="KW-0472">Membrane</keyword>
<comment type="subcellular location">
    <subcellularLocation>
        <location evidence="1">Membrane</location>
        <topology evidence="1">Multi-pass membrane protein</topology>
    </subcellularLocation>
</comment>
<dbReference type="GO" id="GO:0008124">
    <property type="term" value="F:4-alpha-hydroxytetrahydrobiopterin dehydratase activity"/>
    <property type="evidence" value="ECO:0007669"/>
    <property type="project" value="InterPro"/>
</dbReference>
<evidence type="ECO:0000256" key="6">
    <source>
        <dbReference type="SAM" id="Phobius"/>
    </source>
</evidence>
<dbReference type="InterPro" id="IPR036428">
    <property type="entry name" value="PCD_sf"/>
</dbReference>
<organism evidence="8">
    <name type="scientific">Capra hircus</name>
    <name type="common">Goat</name>
    <dbReference type="NCBI Taxonomy" id="9925"/>
    <lineage>
        <taxon>Eukaryota</taxon>
        <taxon>Metazoa</taxon>
        <taxon>Chordata</taxon>
        <taxon>Craniata</taxon>
        <taxon>Vertebrata</taxon>
        <taxon>Euteleostomi</taxon>
        <taxon>Mammalia</taxon>
        <taxon>Eutheria</taxon>
        <taxon>Laurasiatheria</taxon>
        <taxon>Artiodactyla</taxon>
        <taxon>Ruminantia</taxon>
        <taxon>Pecora</taxon>
        <taxon>Bovidae</taxon>
        <taxon>Caprinae</taxon>
        <taxon>Capra</taxon>
    </lineage>
</organism>
<proteinExistence type="predicted"/>
<dbReference type="InterPro" id="IPR027359">
    <property type="entry name" value="Volt_channel_dom_sf"/>
</dbReference>
<dbReference type="GO" id="GO:0006814">
    <property type="term" value="P:sodium ion transport"/>
    <property type="evidence" value="ECO:0007669"/>
    <property type="project" value="TreeGrafter"/>
</dbReference>
<evidence type="ECO:0000259" key="7">
    <source>
        <dbReference type="Pfam" id="PF00520"/>
    </source>
</evidence>
<dbReference type="GO" id="GO:0006729">
    <property type="term" value="P:tetrahydrobiopterin biosynthetic process"/>
    <property type="evidence" value="ECO:0007669"/>
    <property type="project" value="InterPro"/>
</dbReference>
<protein>
    <recommendedName>
        <fullName evidence="7">Ion transport domain-containing protein</fullName>
    </recommendedName>
</protein>
<dbReference type="Gene3D" id="1.10.287.70">
    <property type="match status" value="1"/>
</dbReference>
<keyword evidence="2 6" id="KW-0812">Transmembrane</keyword>
<feature type="region of interest" description="Disordered" evidence="5">
    <location>
        <begin position="14"/>
        <end position="110"/>
    </location>
</feature>
<dbReference type="AlphaFoldDB" id="A0A8C2P5G5"/>
<evidence type="ECO:0000256" key="2">
    <source>
        <dbReference type="ARBA" id="ARBA00022692"/>
    </source>
</evidence>
<keyword evidence="3 6" id="KW-1133">Transmembrane helix</keyword>
<sequence length="659" mass="74228">MNAPTGGFWAFLAREGSAGQGRRVCRQPPGRTRVRQFGKQPGAPRRKQEPRSQSRPPDSKMAPSVAASCQDGGTGPRPRSRPLLPQPSSAGERDSRRCAPVALRPGCTGRGPPRTMRLLGWWQVLLWVLGSPARAEETAEKRSHLWSEEQPAYPFQVGAVYMSEEVPSPDPVGQDLSAEETEAVLGLDADGNHMVMLSVIPGEAEDKLSPESSSGTCGARGEEDSRCNLRESLFSLDRAGASFSEREEEYYTEPDVAESDPAPTEDANATESLKSPKVNCEERNVTGLENFTLKILNMSQSAGTHQLTAEERSQMILDLKAAGWLELSERDAIYKEFSFKNFNQVSELIFVSIYSSEFCMKLYVDPVNYWKDGYNLLDVVIIIIIFIPYSLRKIKGKHYPYLNIADGVQSLRILKLITYSRGIRTLITAMGQTAYTVASVLILFFILMYIFAILGFCLFGLPEGGDMNNWGNLALAFFTLFSLATVDGWTDLQEQLDARNLILSRSFTIIFILLASFVFLSMFVGVMIIHTEDSIKKFEQELMLERRMNLMEEKQVILKRQQEEVGKLMQTQKDLDHKSFTELVEKFKKTLRHTDPMVLDDFGTSLPFIDIYLSTLDNQDATIYKLQELYYEIVHVLSLMLEDLPQKKQSQSSEKVDEK</sequence>
<feature type="compositionally biased region" description="Acidic residues" evidence="5">
    <location>
        <begin position="246"/>
        <end position="258"/>
    </location>
</feature>
<feature type="region of interest" description="Disordered" evidence="5">
    <location>
        <begin position="204"/>
        <end position="223"/>
    </location>
</feature>
<dbReference type="InterPro" id="IPR005821">
    <property type="entry name" value="Ion_trans_dom"/>
</dbReference>
<evidence type="ECO:0000256" key="5">
    <source>
        <dbReference type="SAM" id="MobiDB-lite"/>
    </source>
</evidence>
<evidence type="ECO:0000256" key="3">
    <source>
        <dbReference type="ARBA" id="ARBA00022989"/>
    </source>
</evidence>
<dbReference type="SUPFAM" id="SSF81324">
    <property type="entry name" value="Voltage-gated potassium channels"/>
    <property type="match status" value="1"/>
</dbReference>
<dbReference type="Ensembl" id="ENSCHIT00010021123.1">
    <property type="protein sequence ID" value="ENSCHIP00010014990.1"/>
    <property type="gene ID" value="ENSCHIG00010010927.1"/>
</dbReference>
<evidence type="ECO:0000256" key="4">
    <source>
        <dbReference type="ARBA" id="ARBA00023136"/>
    </source>
</evidence>
<dbReference type="PANTHER" id="PTHR47131">
    <property type="entry name" value="CATION CHANNEL SPERM-ASSOCIATED PROTEIN 3"/>
    <property type="match status" value="1"/>
</dbReference>
<dbReference type="Pfam" id="PF00520">
    <property type="entry name" value="Ion_trans"/>
    <property type="match status" value="1"/>
</dbReference>
<reference evidence="8" key="1">
    <citation type="submission" date="2019-03" db="EMBL/GenBank/DDBJ databases">
        <title>Genome sequencing and reference-guided assembly of Black Bengal Goat (Capra hircus).</title>
        <authorList>
            <person name="Siddiki A.Z."/>
            <person name="Baten A."/>
            <person name="Billah M."/>
            <person name="Alam M.A.U."/>
            <person name="Shawrob K.S.M."/>
            <person name="Saha S."/>
            <person name="Chowdhury M."/>
            <person name="Rahman A.H."/>
            <person name="Stear M."/>
            <person name="Miah G."/>
            <person name="Das G.B."/>
            <person name="Hossain M.M."/>
            <person name="Kumkum M."/>
            <person name="Islam M.S."/>
            <person name="Mollah A.M."/>
            <person name="Ahsan A."/>
            <person name="Tusar F."/>
            <person name="Khan M.K.I."/>
        </authorList>
    </citation>
    <scope>NUCLEOTIDE SEQUENCE [LARGE SCALE GENOMIC DNA]</scope>
</reference>